<feature type="transmembrane region" description="Helical" evidence="9">
    <location>
        <begin position="286"/>
        <end position="304"/>
    </location>
</feature>
<dbReference type="AlphaFoldDB" id="A0AAN0K921"/>
<feature type="transmembrane region" description="Helical" evidence="9">
    <location>
        <begin position="138"/>
        <end position="155"/>
    </location>
</feature>
<evidence type="ECO:0000313" key="11">
    <source>
        <dbReference type="Proteomes" id="UP001431656"/>
    </source>
</evidence>
<sequence>MSATSTADTGPSAPAPAVSRRRSVSIQTIAPHLILLIVLAVTFTFAPGYRSTTQVASLLQLMGLLGVVAIGQNLAILVAGIDLSVGAVMTLTNLVTALVMAGSNANMPLAMGLTLLIGLTVGLVNGVGIALLKVPDMVMTLATMTMLLGTGYLITGGVNKGNASPAIVTFMQARFAGVLTGGVVLWVILGIGIILVLRKSVFGMQLYAVGLSRRAAQASGVRVAVIVIAIYVISGVMSALAGLMLTGYIGSSYYDLGGPYQLKSIAAVVIGGTSIFGGVGGYGGTFSGVGTIVVLLSFLQVVGLSDAGQQIAYGAVLLLMLILFARQQRKN</sequence>
<dbReference type="GO" id="GO:0022857">
    <property type="term" value="F:transmembrane transporter activity"/>
    <property type="evidence" value="ECO:0007669"/>
    <property type="project" value="InterPro"/>
</dbReference>
<keyword evidence="4" id="KW-0997">Cell inner membrane</keyword>
<evidence type="ECO:0000313" key="10">
    <source>
        <dbReference type="EMBL" id="BEH03066.1"/>
    </source>
</evidence>
<evidence type="ECO:0000256" key="8">
    <source>
        <dbReference type="ARBA" id="ARBA00039381"/>
    </source>
</evidence>
<keyword evidence="11" id="KW-1185">Reference proteome</keyword>
<evidence type="ECO:0000256" key="1">
    <source>
        <dbReference type="ARBA" id="ARBA00004651"/>
    </source>
</evidence>
<feature type="transmembrane region" description="Helical" evidence="9">
    <location>
        <begin position="260"/>
        <end position="279"/>
    </location>
</feature>
<evidence type="ECO:0000256" key="5">
    <source>
        <dbReference type="ARBA" id="ARBA00022692"/>
    </source>
</evidence>
<dbReference type="GO" id="GO:0005886">
    <property type="term" value="C:plasma membrane"/>
    <property type="evidence" value="ECO:0007669"/>
    <property type="project" value="UniProtKB-SubCell"/>
</dbReference>
<feature type="transmembrane region" description="Helical" evidence="9">
    <location>
        <begin position="83"/>
        <end position="103"/>
    </location>
</feature>
<dbReference type="EMBL" id="AP028056">
    <property type="protein sequence ID" value="BEH03066.1"/>
    <property type="molecule type" value="Genomic_DNA"/>
</dbReference>
<feature type="transmembrane region" description="Helical" evidence="9">
    <location>
        <begin position="310"/>
        <end position="326"/>
    </location>
</feature>
<gene>
    <name evidence="10" type="ORF">brsh051_23470</name>
</gene>
<feature type="transmembrane region" description="Helical" evidence="9">
    <location>
        <begin position="223"/>
        <end position="248"/>
    </location>
</feature>
<reference evidence="10" key="1">
    <citation type="journal article" date="2024" name="Int. J. Syst. Evol. Microbiol.">
        <title>Brooklawnia propionicigenes sp. nov., a facultatively anaerobic, propionate-producing bacterium isolated from a methanogenic reactor treating waste from cattle farms.</title>
        <authorList>
            <person name="Akita Y."/>
            <person name="Ueki A."/>
            <person name="Tonouchi A."/>
            <person name="Sugawara Y."/>
            <person name="Honma S."/>
            <person name="Kaku N."/>
            <person name="Ueki K."/>
        </authorList>
    </citation>
    <scope>NUCLEOTIDE SEQUENCE</scope>
    <source>
        <strain evidence="10">SH051</strain>
    </source>
</reference>
<feature type="transmembrane region" description="Helical" evidence="9">
    <location>
        <begin position="109"/>
        <end position="131"/>
    </location>
</feature>
<feature type="transmembrane region" description="Helical" evidence="9">
    <location>
        <begin position="29"/>
        <end position="49"/>
    </location>
</feature>
<dbReference type="Pfam" id="PF02653">
    <property type="entry name" value="BPD_transp_2"/>
    <property type="match status" value="1"/>
</dbReference>
<keyword evidence="2" id="KW-0813">Transport</keyword>
<comment type="subcellular location">
    <subcellularLocation>
        <location evidence="1">Cell membrane</location>
        <topology evidence="1">Multi-pass membrane protein</topology>
    </subcellularLocation>
</comment>
<keyword evidence="6 9" id="KW-1133">Transmembrane helix</keyword>
<dbReference type="PANTHER" id="PTHR32196">
    <property type="entry name" value="ABC TRANSPORTER PERMEASE PROTEIN YPHD-RELATED-RELATED"/>
    <property type="match status" value="1"/>
</dbReference>
<dbReference type="RefSeq" id="WP_286265213.1">
    <property type="nucleotide sequence ID" value="NZ_AP028056.1"/>
</dbReference>
<evidence type="ECO:0000256" key="3">
    <source>
        <dbReference type="ARBA" id="ARBA00022475"/>
    </source>
</evidence>
<keyword evidence="5 9" id="KW-0812">Transmembrane</keyword>
<dbReference type="PANTHER" id="PTHR32196:SF71">
    <property type="entry name" value="AUTOINDUCER 2 IMPORT SYSTEM PERMEASE PROTEIN LSRD"/>
    <property type="match status" value="1"/>
</dbReference>
<evidence type="ECO:0000256" key="2">
    <source>
        <dbReference type="ARBA" id="ARBA00022448"/>
    </source>
</evidence>
<dbReference type="InterPro" id="IPR001851">
    <property type="entry name" value="ABC_transp_permease"/>
</dbReference>
<accession>A0AAN0K921</accession>
<dbReference type="CDD" id="cd06579">
    <property type="entry name" value="TM_PBP1_transp_AraH_like"/>
    <property type="match status" value="1"/>
</dbReference>
<evidence type="ECO:0000256" key="4">
    <source>
        <dbReference type="ARBA" id="ARBA00022519"/>
    </source>
</evidence>
<evidence type="ECO:0000256" key="6">
    <source>
        <dbReference type="ARBA" id="ARBA00022989"/>
    </source>
</evidence>
<protein>
    <recommendedName>
        <fullName evidence="8">Autoinducer 2 import system permease protein LsrD</fullName>
    </recommendedName>
</protein>
<evidence type="ECO:0000256" key="7">
    <source>
        <dbReference type="ARBA" id="ARBA00023136"/>
    </source>
</evidence>
<name>A0AAN0K921_9ACTN</name>
<feature type="transmembrane region" description="Helical" evidence="9">
    <location>
        <begin position="55"/>
        <end position="76"/>
    </location>
</feature>
<keyword evidence="3" id="KW-1003">Cell membrane</keyword>
<feature type="transmembrane region" description="Helical" evidence="9">
    <location>
        <begin position="175"/>
        <end position="197"/>
    </location>
</feature>
<proteinExistence type="predicted"/>
<evidence type="ECO:0000256" key="9">
    <source>
        <dbReference type="SAM" id="Phobius"/>
    </source>
</evidence>
<dbReference type="KEGG" id="broo:brsh051_23470"/>
<keyword evidence="7 9" id="KW-0472">Membrane</keyword>
<organism evidence="10 11">
    <name type="scientific">Brooklawnia propionicigenes</name>
    <dbReference type="NCBI Taxonomy" id="3041175"/>
    <lineage>
        <taxon>Bacteria</taxon>
        <taxon>Bacillati</taxon>
        <taxon>Actinomycetota</taxon>
        <taxon>Actinomycetes</taxon>
        <taxon>Propionibacteriales</taxon>
        <taxon>Propionibacteriaceae</taxon>
        <taxon>Brooklawnia</taxon>
    </lineage>
</organism>
<dbReference type="Proteomes" id="UP001431656">
    <property type="component" value="Chromosome"/>
</dbReference>